<comment type="caution">
    <text evidence="3">The sequence shown here is derived from an EMBL/GenBank/DDBJ whole genome shotgun (WGS) entry which is preliminary data.</text>
</comment>
<feature type="transmembrane region" description="Helical" evidence="1">
    <location>
        <begin position="273"/>
        <end position="291"/>
    </location>
</feature>
<feature type="signal peptide" evidence="2">
    <location>
        <begin position="1"/>
        <end position="36"/>
    </location>
</feature>
<keyword evidence="1" id="KW-1133">Transmembrane helix</keyword>
<dbReference type="InterPro" id="IPR027948">
    <property type="entry name" value="DUF4436"/>
</dbReference>
<keyword evidence="1" id="KW-0812">Transmembrane</keyword>
<organism evidence="3 4">
    <name type="scientific">Microcoleus anatoxicus PTRS2</name>
    <dbReference type="NCBI Taxonomy" id="2705321"/>
    <lineage>
        <taxon>Bacteria</taxon>
        <taxon>Bacillati</taxon>
        <taxon>Cyanobacteriota</taxon>
        <taxon>Cyanophyceae</taxon>
        <taxon>Oscillatoriophycideae</taxon>
        <taxon>Oscillatoriales</taxon>
        <taxon>Microcoleaceae</taxon>
        <taxon>Microcoleus</taxon>
        <taxon>Microcoleus anatoxicus</taxon>
    </lineage>
</organism>
<evidence type="ECO:0000313" key="4">
    <source>
        <dbReference type="Proteomes" id="UP001384579"/>
    </source>
</evidence>
<dbReference type="EMBL" id="JBBLXS010000011">
    <property type="protein sequence ID" value="MEK0183552.1"/>
    <property type="molecule type" value="Genomic_DNA"/>
</dbReference>
<proteinExistence type="predicted"/>
<gene>
    <name evidence="3" type="ORF">WMG39_01670</name>
</gene>
<feature type="chain" id="PRO_5046552732" evidence="2">
    <location>
        <begin position="37"/>
        <end position="299"/>
    </location>
</feature>
<dbReference type="RefSeq" id="WP_340522219.1">
    <property type="nucleotide sequence ID" value="NZ_JBBLXS010000011.1"/>
</dbReference>
<reference evidence="3 4" key="1">
    <citation type="journal article" date="2020" name="Harmful Algae">
        <title>Molecular and morphological characterization of a novel dihydroanatoxin-a producing Microcoleus species (cyanobacteria) from the Russian River, California, USA.</title>
        <authorList>
            <person name="Conklin K.Y."/>
            <person name="Stancheva R."/>
            <person name="Otten T.G."/>
            <person name="Fadness R."/>
            <person name="Boyer G.L."/>
            <person name="Read B."/>
            <person name="Zhang X."/>
            <person name="Sheath R.G."/>
        </authorList>
    </citation>
    <scope>NUCLEOTIDE SEQUENCE [LARGE SCALE GENOMIC DNA]</scope>
    <source>
        <strain evidence="3 4">PTRS2</strain>
    </source>
</reference>
<evidence type="ECO:0000256" key="1">
    <source>
        <dbReference type="SAM" id="Phobius"/>
    </source>
</evidence>
<name>A0ABU8YGR3_9CYAN</name>
<evidence type="ECO:0000313" key="3">
    <source>
        <dbReference type="EMBL" id="MEK0183552.1"/>
    </source>
</evidence>
<keyword evidence="4" id="KW-1185">Reference proteome</keyword>
<sequence length="299" mass="33383">MQIVNHNNLKKILILICNLLLIFAITLSIYSPVAHAQEPYSPNPESSAPPKGLVEVTMTAIGVDPIKNELETRLEFELKGIYKKGPTYPAQDLLMTVNGANIEDSEITFKAGKPMIFPALKFNLVKGKINNYPFDRHIAKVAISIDPLPSIRKKFAPFELNPVPLLFKFNADVPGFDITYKPLEENSSIFIYIDVRITRSLPVKFFALTIIVIMWVLSTMALLLALKVMKSGKLPEIGMLSWTAVMLFAFPAIRNAQPGVPPVGTASDFLSFFWTEIIVVVALVIIGSCWLKRYHPPIE</sequence>
<feature type="transmembrane region" description="Helical" evidence="1">
    <location>
        <begin position="237"/>
        <end position="253"/>
    </location>
</feature>
<keyword evidence="2" id="KW-0732">Signal</keyword>
<keyword evidence="1" id="KW-0472">Membrane</keyword>
<accession>A0ABU8YGR3</accession>
<feature type="transmembrane region" description="Helical" evidence="1">
    <location>
        <begin position="205"/>
        <end position="225"/>
    </location>
</feature>
<dbReference type="Proteomes" id="UP001384579">
    <property type="component" value="Unassembled WGS sequence"/>
</dbReference>
<evidence type="ECO:0000256" key="2">
    <source>
        <dbReference type="SAM" id="SignalP"/>
    </source>
</evidence>
<protein>
    <submittedName>
        <fullName evidence="3">DUF4436 family protein</fullName>
    </submittedName>
</protein>
<dbReference type="Pfam" id="PF14494">
    <property type="entry name" value="DUF4436"/>
    <property type="match status" value="1"/>
</dbReference>